<dbReference type="Proteomes" id="UP000011083">
    <property type="component" value="Unassembled WGS sequence"/>
</dbReference>
<keyword evidence="3" id="KW-1185">Reference proteome</keyword>
<evidence type="ECO:0000256" key="1">
    <source>
        <dbReference type="SAM" id="MobiDB-lite"/>
    </source>
</evidence>
<accession>L8GSZ3</accession>
<dbReference type="RefSeq" id="XP_004338060.1">
    <property type="nucleotide sequence ID" value="XM_004338012.1"/>
</dbReference>
<protein>
    <submittedName>
        <fullName evidence="2">Uncharacterized protein</fullName>
    </submittedName>
</protein>
<sequence length="120" mass="13253">MPGTRPMLTRFYSRWPIRTDSRRRATRWPCPAWPPTACPGVAPASGWTSSCRPRSPTPASSSPAPTPTLRASATAPSPATRNRGASPTSKSLAFPLRHRRDSLSSSQRQCVDHRTTYFLF</sequence>
<dbReference type="KEGG" id="acan:ACA1_224050"/>
<feature type="region of interest" description="Disordered" evidence="1">
    <location>
        <begin position="44"/>
        <end position="109"/>
    </location>
</feature>
<dbReference type="AlphaFoldDB" id="L8GSZ3"/>
<name>L8GSZ3_ACACF</name>
<reference evidence="2 3" key="1">
    <citation type="journal article" date="2013" name="Genome Biol.">
        <title>Genome of Acanthamoeba castellanii highlights extensive lateral gene transfer and early evolution of tyrosine kinase signaling.</title>
        <authorList>
            <person name="Clarke M."/>
            <person name="Lohan A.J."/>
            <person name="Liu B."/>
            <person name="Lagkouvardos I."/>
            <person name="Roy S."/>
            <person name="Zafar N."/>
            <person name="Bertelli C."/>
            <person name="Schilde C."/>
            <person name="Kianianmomeni A."/>
            <person name="Burglin T.R."/>
            <person name="Frech C."/>
            <person name="Turcotte B."/>
            <person name="Kopec K.O."/>
            <person name="Synnott J.M."/>
            <person name="Choo C."/>
            <person name="Paponov I."/>
            <person name="Finkler A."/>
            <person name="Soon Heng Tan C."/>
            <person name="Hutchins A.P."/>
            <person name="Weinmeier T."/>
            <person name="Rattei T."/>
            <person name="Chu J.S."/>
            <person name="Gimenez G."/>
            <person name="Irimia M."/>
            <person name="Rigden D.J."/>
            <person name="Fitzpatrick D.A."/>
            <person name="Lorenzo-Morales J."/>
            <person name="Bateman A."/>
            <person name="Chiu C.H."/>
            <person name="Tang P."/>
            <person name="Hegemann P."/>
            <person name="Fromm H."/>
            <person name="Raoult D."/>
            <person name="Greub G."/>
            <person name="Miranda-Saavedra D."/>
            <person name="Chen N."/>
            <person name="Nash P."/>
            <person name="Ginger M.L."/>
            <person name="Horn M."/>
            <person name="Schaap P."/>
            <person name="Caler L."/>
            <person name="Loftus B."/>
        </authorList>
    </citation>
    <scope>NUCLEOTIDE SEQUENCE [LARGE SCALE GENOMIC DNA]</scope>
    <source>
        <strain evidence="2 3">Neff</strain>
    </source>
</reference>
<evidence type="ECO:0000313" key="3">
    <source>
        <dbReference type="Proteomes" id="UP000011083"/>
    </source>
</evidence>
<dbReference type="VEuPathDB" id="AmoebaDB:ACA1_224050"/>
<proteinExistence type="predicted"/>
<dbReference type="GeneID" id="14916679"/>
<organism evidence="2 3">
    <name type="scientific">Acanthamoeba castellanii (strain ATCC 30010 / Neff)</name>
    <dbReference type="NCBI Taxonomy" id="1257118"/>
    <lineage>
        <taxon>Eukaryota</taxon>
        <taxon>Amoebozoa</taxon>
        <taxon>Discosea</taxon>
        <taxon>Longamoebia</taxon>
        <taxon>Centramoebida</taxon>
        <taxon>Acanthamoebidae</taxon>
        <taxon>Acanthamoeba</taxon>
    </lineage>
</organism>
<feature type="compositionally biased region" description="Low complexity" evidence="1">
    <location>
        <begin position="48"/>
        <end position="81"/>
    </location>
</feature>
<evidence type="ECO:0000313" key="2">
    <source>
        <dbReference type="EMBL" id="ELR16047.1"/>
    </source>
</evidence>
<gene>
    <name evidence="2" type="ORF">ACA1_224050</name>
</gene>
<dbReference type="EMBL" id="KB008010">
    <property type="protein sequence ID" value="ELR16047.1"/>
    <property type="molecule type" value="Genomic_DNA"/>
</dbReference>